<dbReference type="Gene3D" id="1.20.1270.10">
    <property type="match status" value="1"/>
</dbReference>
<dbReference type="RefSeq" id="XP_504554.1">
    <property type="nucleotide sequence ID" value="XM_504554.1"/>
</dbReference>
<proteinExistence type="predicted"/>
<dbReference type="AlphaFoldDB" id="A0A1D8NKI0"/>
<evidence type="ECO:0000313" key="2">
    <source>
        <dbReference type="Proteomes" id="UP000182444"/>
    </source>
</evidence>
<accession>A0A1D8NKI0</accession>
<dbReference type="GeneID" id="2911928"/>
<dbReference type="InterPro" id="IPR029048">
    <property type="entry name" value="HSP70_C_sf"/>
</dbReference>
<organism evidence="1 2">
    <name type="scientific">Yarrowia lipolytica</name>
    <name type="common">Candida lipolytica</name>
    <dbReference type="NCBI Taxonomy" id="4952"/>
    <lineage>
        <taxon>Eukaryota</taxon>
        <taxon>Fungi</taxon>
        <taxon>Dikarya</taxon>
        <taxon>Ascomycota</taxon>
        <taxon>Saccharomycotina</taxon>
        <taxon>Dipodascomycetes</taxon>
        <taxon>Dipodascales</taxon>
        <taxon>Dipodascales incertae sedis</taxon>
        <taxon>Yarrowia</taxon>
    </lineage>
</organism>
<dbReference type="VEuPathDB" id="FungiDB:YALI0_E29491g"/>
<sequence length="98" mass="10537">MATSLSPSPSRTLSENKFKGKVCEADREKLKKAINETIEFLDATQSSASEEYSDKQKELESFSNPILMKFYGVSGGFPVAGEGAAHCGGKCPTVVEVD</sequence>
<dbReference type="KEGG" id="yli:2911928"/>
<evidence type="ECO:0000313" key="1">
    <source>
        <dbReference type="EMBL" id="AOW06138.1"/>
    </source>
</evidence>
<dbReference type="SUPFAM" id="SSF100934">
    <property type="entry name" value="Heat shock protein 70kD (HSP70), C-terminal subdomain"/>
    <property type="match status" value="1"/>
</dbReference>
<dbReference type="VEuPathDB" id="FungiDB:YALI1_E34880g"/>
<protein>
    <submittedName>
        <fullName evidence="1">Uncharacterized protein</fullName>
    </submittedName>
</protein>
<gene>
    <name evidence="1" type="ORF">YALI1_E34880g</name>
</gene>
<reference evidence="1 2" key="1">
    <citation type="journal article" date="2016" name="PLoS ONE">
        <title>Sequence Assembly of Yarrowia lipolytica Strain W29/CLIB89 Shows Transposable Element Diversity.</title>
        <authorList>
            <person name="Magnan C."/>
            <person name="Yu J."/>
            <person name="Chang I."/>
            <person name="Jahn E."/>
            <person name="Kanomata Y."/>
            <person name="Wu J."/>
            <person name="Zeller M."/>
            <person name="Oakes M."/>
            <person name="Baldi P."/>
            <person name="Sandmeyer S."/>
        </authorList>
    </citation>
    <scope>NUCLEOTIDE SEQUENCE [LARGE SCALE GENOMIC DNA]</scope>
    <source>
        <strain evidence="2">CLIB89(W29)</strain>
    </source>
</reference>
<dbReference type="Proteomes" id="UP000182444">
    <property type="component" value="Chromosome 1E"/>
</dbReference>
<name>A0A1D8NKI0_YARLL</name>
<dbReference type="EMBL" id="CP017557">
    <property type="protein sequence ID" value="AOW06138.1"/>
    <property type="molecule type" value="Genomic_DNA"/>
</dbReference>
<dbReference type="OrthoDB" id="4023141at2759"/>
<dbReference type="eggNOG" id="KOG0101">
    <property type="taxonomic scope" value="Eukaryota"/>
</dbReference>